<evidence type="ECO:0000256" key="2">
    <source>
        <dbReference type="ARBA" id="ARBA00023125"/>
    </source>
</evidence>
<dbReference type="Gene3D" id="3.30.730.10">
    <property type="entry name" value="AP2/ERF domain"/>
    <property type="match status" value="1"/>
</dbReference>
<keyword evidence="3" id="KW-0804">Transcription</keyword>
<protein>
    <recommendedName>
        <fullName evidence="4">AP2/ERF domain-containing protein</fullName>
    </recommendedName>
</protein>
<dbReference type="AlphaFoldDB" id="A0A6G6IYF0"/>
<dbReference type="KEGG" id="pnt:G5B91_17540"/>
<dbReference type="InterPro" id="IPR036955">
    <property type="entry name" value="AP2/ERF_dom_sf"/>
</dbReference>
<dbReference type="InterPro" id="IPR003615">
    <property type="entry name" value="HNH_nuc"/>
</dbReference>
<evidence type="ECO:0000259" key="4">
    <source>
        <dbReference type="PROSITE" id="PS51032"/>
    </source>
</evidence>
<reference evidence="6 7" key="1">
    <citation type="submission" date="2020-02" db="EMBL/GenBank/DDBJ databases">
        <title>Integrative conjugative elements (ICEs) and plasmids drive adaptation of Pseudomonas nitroreducens strain HBP1 to wastewater environment.</title>
        <authorList>
            <person name="Sentchilo V."/>
            <person name="Carraro N."/>
            <person name="Bertelli C."/>
            <person name="van der Meer J.R."/>
        </authorList>
    </citation>
    <scope>NUCLEOTIDE SEQUENCE [LARGE SCALE GENOMIC DNA]</scope>
    <source>
        <strain evidence="6 7">HBP1</strain>
    </source>
</reference>
<dbReference type="Pfam" id="PF13392">
    <property type="entry name" value="HNH_3"/>
    <property type="match status" value="1"/>
</dbReference>
<proteinExistence type="predicted"/>
<keyword evidence="2" id="KW-0238">DNA-binding</keyword>
<dbReference type="KEGG" id="pnt:G5B91_17900"/>
<evidence type="ECO:0000313" key="6">
    <source>
        <dbReference type="EMBL" id="QIE88042.1"/>
    </source>
</evidence>
<dbReference type="EMBL" id="CP049140">
    <property type="protein sequence ID" value="QIE87978.1"/>
    <property type="molecule type" value="Genomic_DNA"/>
</dbReference>
<dbReference type="Gene3D" id="3.90.75.20">
    <property type="match status" value="1"/>
</dbReference>
<feature type="domain" description="AP2/ERF" evidence="4">
    <location>
        <begin position="125"/>
        <end position="180"/>
    </location>
</feature>
<evidence type="ECO:0000256" key="3">
    <source>
        <dbReference type="ARBA" id="ARBA00023163"/>
    </source>
</evidence>
<dbReference type="InterPro" id="IPR016177">
    <property type="entry name" value="DNA-bd_dom_sf"/>
</dbReference>
<sequence length="182" mass="20687">MKELPIDYLNECLTYDSGTGVLTWKTRPESHFSSPSVARRFNNLYAGKPAGGRVANGYLMLPFKDESGKRCLFYAHRIAFAMHHGRFPQAELDHINGVKTDNRASNLREAVRLQNAANTIFNFQNQRGATQRKDGRWVSQISYRDQNIYLGIYSTEAEAHAAFCGAATVLRKEFVQLTHERD</sequence>
<name>A0A6G6IYF0_PSENT</name>
<dbReference type="PROSITE" id="PS51032">
    <property type="entry name" value="AP2_ERF"/>
    <property type="match status" value="1"/>
</dbReference>
<evidence type="ECO:0000256" key="1">
    <source>
        <dbReference type="ARBA" id="ARBA00023015"/>
    </source>
</evidence>
<gene>
    <name evidence="5" type="ORF">G5B91_17540</name>
    <name evidence="6" type="ORF">G5B91_17900</name>
</gene>
<dbReference type="InterPro" id="IPR044925">
    <property type="entry name" value="His-Me_finger_sf"/>
</dbReference>
<dbReference type="Proteomes" id="UP000501063">
    <property type="component" value="Chromosome"/>
</dbReference>
<organism evidence="6 7">
    <name type="scientific">Pseudomonas nitroreducens</name>
    <dbReference type="NCBI Taxonomy" id="46680"/>
    <lineage>
        <taxon>Bacteria</taxon>
        <taxon>Pseudomonadati</taxon>
        <taxon>Pseudomonadota</taxon>
        <taxon>Gammaproteobacteria</taxon>
        <taxon>Pseudomonadales</taxon>
        <taxon>Pseudomonadaceae</taxon>
        <taxon>Pseudomonas</taxon>
    </lineage>
</organism>
<evidence type="ECO:0000313" key="5">
    <source>
        <dbReference type="EMBL" id="QIE87978.1"/>
    </source>
</evidence>
<dbReference type="InterPro" id="IPR001471">
    <property type="entry name" value="AP2/ERF_dom"/>
</dbReference>
<dbReference type="RefSeq" id="WP_024767525.1">
    <property type="nucleotide sequence ID" value="NZ_CP049140.1"/>
</dbReference>
<accession>A0A6G6IYF0</accession>
<evidence type="ECO:0000313" key="7">
    <source>
        <dbReference type="Proteomes" id="UP000501063"/>
    </source>
</evidence>
<dbReference type="SUPFAM" id="SSF54171">
    <property type="entry name" value="DNA-binding domain"/>
    <property type="match status" value="1"/>
</dbReference>
<dbReference type="GO" id="GO:0003700">
    <property type="term" value="F:DNA-binding transcription factor activity"/>
    <property type="evidence" value="ECO:0007669"/>
    <property type="project" value="InterPro"/>
</dbReference>
<dbReference type="EMBL" id="CP049140">
    <property type="protein sequence ID" value="QIE88042.1"/>
    <property type="molecule type" value="Genomic_DNA"/>
</dbReference>
<dbReference type="SUPFAM" id="SSF54060">
    <property type="entry name" value="His-Me finger endonucleases"/>
    <property type="match status" value="1"/>
</dbReference>
<keyword evidence="1" id="KW-0805">Transcription regulation</keyword>
<dbReference type="GO" id="GO:0003677">
    <property type="term" value="F:DNA binding"/>
    <property type="evidence" value="ECO:0007669"/>
    <property type="project" value="UniProtKB-KW"/>
</dbReference>